<feature type="active site" evidence="6">
    <location>
        <position position="15"/>
    </location>
</feature>
<gene>
    <name evidence="8" type="ORF">DT99_30185</name>
</gene>
<reference evidence="8" key="1">
    <citation type="submission" date="2014-04" db="EMBL/GenBank/DDBJ databases">
        <title>In planta biocontrol of soil-borne Fusarium wilt of banana through a plant endophytic bacterium, Burkholderia cenocepacia 869T2.</title>
        <authorList>
            <person name="Ho Y.-N."/>
            <person name="Chiang H.-M."/>
            <person name="Chao C.-P."/>
            <person name="Su C.-C."/>
            <person name="Hsu H.-F."/>
            <person name="Guo C.-T."/>
            <person name="Hsieh J.-L."/>
            <person name="Huang C.-C."/>
        </authorList>
    </citation>
    <scope>NUCLEOTIDE SEQUENCE [LARGE SCALE GENOMIC DNA]</scope>
    <source>
        <strain evidence="8">869T2</strain>
    </source>
</reference>
<dbReference type="PRINTS" id="PR00719">
    <property type="entry name" value="LMWPTPASE"/>
</dbReference>
<feature type="domain" description="Phosphotyrosine protein phosphatase I" evidence="7">
    <location>
        <begin position="3"/>
        <end position="140"/>
    </location>
</feature>
<keyword evidence="4" id="KW-0904">Protein phosphatase</keyword>
<dbReference type="SUPFAM" id="SSF52788">
    <property type="entry name" value="Phosphotyrosine protein phosphatases I"/>
    <property type="match status" value="1"/>
</dbReference>
<dbReference type="EMBL" id="JJOA01000034">
    <property type="protein sequence ID" value="KEA56005.1"/>
    <property type="molecule type" value="Genomic_DNA"/>
</dbReference>
<sequence>MIERILVVCDGNACRSPMASAMLARALPSVHVHCAGLIALAGRPAAQSAIDVMRERGFDITSHIAQPVHLGHVRASQLILAMTLVQCREIERRYPFARGRVFQLDHATKRDIADPVGKSADVFDAVAHHIERAVAYWIARIPAAIARGGR</sequence>
<dbReference type="PANTHER" id="PTHR11717:SF31">
    <property type="entry name" value="LOW MOLECULAR WEIGHT PROTEIN-TYROSINE-PHOSPHATASE ETP-RELATED"/>
    <property type="match status" value="1"/>
</dbReference>
<organism evidence="8">
    <name type="scientific">Burkholderia cenocepacia</name>
    <dbReference type="NCBI Taxonomy" id="95486"/>
    <lineage>
        <taxon>Bacteria</taxon>
        <taxon>Pseudomonadati</taxon>
        <taxon>Pseudomonadota</taxon>
        <taxon>Betaproteobacteria</taxon>
        <taxon>Burkholderiales</taxon>
        <taxon>Burkholderiaceae</taxon>
        <taxon>Burkholderia</taxon>
        <taxon>Burkholderia cepacia complex</taxon>
    </lineage>
</organism>
<accession>A0A071M652</accession>
<dbReference type="SMART" id="SM00226">
    <property type="entry name" value="LMWPc"/>
    <property type="match status" value="1"/>
</dbReference>
<name>A0A071M652_9BURK</name>
<dbReference type="AlphaFoldDB" id="A0A071M652"/>
<dbReference type="InterPro" id="IPR023485">
    <property type="entry name" value="Ptyr_pPase"/>
</dbReference>
<evidence type="ECO:0000259" key="7">
    <source>
        <dbReference type="SMART" id="SM00226"/>
    </source>
</evidence>
<dbReference type="InterPro" id="IPR050438">
    <property type="entry name" value="LMW_PTPase"/>
</dbReference>
<protein>
    <recommendedName>
        <fullName evidence="2">protein-tyrosine-phosphatase</fullName>
        <ecNumber evidence="2">3.1.3.48</ecNumber>
    </recommendedName>
</protein>
<comment type="similarity">
    <text evidence="1">Belongs to the low molecular weight phosphotyrosine protein phosphatase family.</text>
</comment>
<dbReference type="InterPro" id="IPR017867">
    <property type="entry name" value="Tyr_phospatase_low_mol_wt"/>
</dbReference>
<proteinExistence type="inferred from homology"/>
<evidence type="ECO:0000256" key="1">
    <source>
        <dbReference type="ARBA" id="ARBA00011063"/>
    </source>
</evidence>
<comment type="caution">
    <text evidence="8">The sequence shown here is derived from an EMBL/GenBank/DDBJ whole genome shotgun (WGS) entry which is preliminary data.</text>
</comment>
<dbReference type="EC" id="3.1.3.48" evidence="2"/>
<dbReference type="OrthoDB" id="9784339at2"/>
<dbReference type="PANTHER" id="PTHR11717">
    <property type="entry name" value="LOW MOLECULAR WEIGHT PROTEIN TYROSINE PHOSPHATASE"/>
    <property type="match status" value="1"/>
</dbReference>
<comment type="catalytic activity">
    <reaction evidence="5">
        <text>O-phospho-L-tyrosyl-[protein] + H2O = L-tyrosyl-[protein] + phosphate</text>
        <dbReference type="Rhea" id="RHEA:10684"/>
        <dbReference type="Rhea" id="RHEA-COMP:10136"/>
        <dbReference type="Rhea" id="RHEA-COMP:20101"/>
        <dbReference type="ChEBI" id="CHEBI:15377"/>
        <dbReference type="ChEBI" id="CHEBI:43474"/>
        <dbReference type="ChEBI" id="CHEBI:46858"/>
        <dbReference type="ChEBI" id="CHEBI:61978"/>
        <dbReference type="EC" id="3.1.3.48"/>
    </reaction>
</comment>
<dbReference type="InterPro" id="IPR036196">
    <property type="entry name" value="Ptyr_pPase_sf"/>
</dbReference>
<evidence type="ECO:0000256" key="3">
    <source>
        <dbReference type="ARBA" id="ARBA00022801"/>
    </source>
</evidence>
<feature type="active site" description="Proton donor" evidence="6">
    <location>
        <position position="114"/>
    </location>
</feature>
<evidence type="ECO:0000256" key="6">
    <source>
        <dbReference type="PIRSR" id="PIRSR617867-1"/>
    </source>
</evidence>
<keyword evidence="3" id="KW-0378">Hydrolase</keyword>
<feature type="active site" description="Nucleophile" evidence="6">
    <location>
        <position position="9"/>
    </location>
</feature>
<evidence type="ECO:0000256" key="4">
    <source>
        <dbReference type="ARBA" id="ARBA00022912"/>
    </source>
</evidence>
<evidence type="ECO:0000256" key="5">
    <source>
        <dbReference type="ARBA" id="ARBA00051722"/>
    </source>
</evidence>
<evidence type="ECO:0000256" key="2">
    <source>
        <dbReference type="ARBA" id="ARBA00013064"/>
    </source>
</evidence>
<evidence type="ECO:0000313" key="8">
    <source>
        <dbReference type="EMBL" id="KEA56005.1"/>
    </source>
</evidence>
<dbReference type="Pfam" id="PF01451">
    <property type="entry name" value="LMWPc"/>
    <property type="match status" value="1"/>
</dbReference>
<dbReference type="GO" id="GO:0004725">
    <property type="term" value="F:protein tyrosine phosphatase activity"/>
    <property type="evidence" value="ECO:0007669"/>
    <property type="project" value="UniProtKB-EC"/>
</dbReference>
<dbReference type="Gene3D" id="3.40.50.2300">
    <property type="match status" value="1"/>
</dbReference>